<proteinExistence type="predicted"/>
<reference evidence="4 5" key="1">
    <citation type="submission" date="2023-05" db="EMBL/GenBank/DDBJ databases">
        <title>Actinoplanes sp. NEAU-A12 genome sequencing.</title>
        <authorList>
            <person name="Wang Z.-S."/>
        </authorList>
    </citation>
    <scope>NUCLEOTIDE SEQUENCE [LARGE SCALE GENOMIC DNA]</scope>
    <source>
        <strain evidence="4 5">NEAU-A12</strain>
    </source>
</reference>
<feature type="compositionally biased region" description="Low complexity" evidence="1">
    <location>
        <begin position="145"/>
        <end position="167"/>
    </location>
</feature>
<feature type="domain" description="Alpha-L-arabinofuranosidase B arabinose-binding" evidence="3">
    <location>
        <begin position="173"/>
        <end position="294"/>
    </location>
</feature>
<dbReference type="EMBL" id="JASCTH010000001">
    <property type="protein sequence ID" value="MDI6097188.1"/>
    <property type="molecule type" value="Genomic_DNA"/>
</dbReference>
<gene>
    <name evidence="4" type="ORF">QLQ12_01010</name>
</gene>
<evidence type="ECO:0000256" key="1">
    <source>
        <dbReference type="SAM" id="MobiDB-lite"/>
    </source>
</evidence>
<dbReference type="RefSeq" id="WP_282756439.1">
    <property type="nucleotide sequence ID" value="NZ_JASCTH010000001.1"/>
</dbReference>
<dbReference type="InterPro" id="IPR036195">
    <property type="entry name" value="AbfB_ABD_sf"/>
</dbReference>
<keyword evidence="2" id="KW-1133">Transmembrane helix</keyword>
<evidence type="ECO:0000313" key="4">
    <source>
        <dbReference type="EMBL" id="MDI6097188.1"/>
    </source>
</evidence>
<feature type="region of interest" description="Disordered" evidence="1">
    <location>
        <begin position="95"/>
        <end position="205"/>
    </location>
</feature>
<dbReference type="SUPFAM" id="SSF110221">
    <property type="entry name" value="AbfB domain"/>
    <property type="match status" value="1"/>
</dbReference>
<dbReference type="Proteomes" id="UP001241758">
    <property type="component" value="Unassembled WGS sequence"/>
</dbReference>
<dbReference type="CDD" id="cd23399">
    <property type="entry name" value="beta-trefoil_ABD_ABFB"/>
    <property type="match status" value="1"/>
</dbReference>
<evidence type="ECO:0000256" key="2">
    <source>
        <dbReference type="SAM" id="Phobius"/>
    </source>
</evidence>
<feature type="region of interest" description="Disordered" evidence="1">
    <location>
        <begin position="1"/>
        <end position="42"/>
    </location>
</feature>
<keyword evidence="5" id="KW-1185">Reference proteome</keyword>
<keyword evidence="2" id="KW-0472">Membrane</keyword>
<feature type="transmembrane region" description="Helical" evidence="2">
    <location>
        <begin position="59"/>
        <end position="79"/>
    </location>
</feature>
<organism evidence="4 5">
    <name type="scientific">Actinoplanes sandaracinus</name>
    <dbReference type="NCBI Taxonomy" id="3045177"/>
    <lineage>
        <taxon>Bacteria</taxon>
        <taxon>Bacillati</taxon>
        <taxon>Actinomycetota</taxon>
        <taxon>Actinomycetes</taxon>
        <taxon>Micromonosporales</taxon>
        <taxon>Micromonosporaceae</taxon>
        <taxon>Actinoplanes</taxon>
    </lineage>
</organism>
<protein>
    <submittedName>
        <fullName evidence="4">AbfB domain-containing protein</fullName>
    </submittedName>
</protein>
<feature type="compositionally biased region" description="Low complexity" evidence="1">
    <location>
        <begin position="125"/>
        <end position="138"/>
    </location>
</feature>
<dbReference type="Gene3D" id="2.80.10.50">
    <property type="match status" value="1"/>
</dbReference>
<dbReference type="Pfam" id="PF05270">
    <property type="entry name" value="AbfB"/>
    <property type="match status" value="1"/>
</dbReference>
<dbReference type="InterPro" id="IPR007934">
    <property type="entry name" value="AbfB_ABD"/>
</dbReference>
<name>A0ABT6WBU3_9ACTN</name>
<comment type="caution">
    <text evidence="4">The sequence shown here is derived from an EMBL/GenBank/DDBJ whole genome shotgun (WGS) entry which is preliminary data.</text>
</comment>
<evidence type="ECO:0000259" key="3">
    <source>
        <dbReference type="Pfam" id="PF05270"/>
    </source>
</evidence>
<evidence type="ECO:0000313" key="5">
    <source>
        <dbReference type="Proteomes" id="UP001241758"/>
    </source>
</evidence>
<accession>A0ABT6WBU3</accession>
<sequence>MPEDDTRSGLRVGGWIPPYAPGGNPAAPIRPTVRPAPNAPRNRDAFPRLRGEGSMRPRLVLAAALCLACAATAAIAVILDSGRSPEPVAAEFTFPAGAAPQPPLTPDLGSTNAPASVEPSPPPSAAAAITTTPARAYSSPPPRSPAATRTTVAPTRTATTEPVTLTVGSTAGLESADHPGQRLRHRNFRGRLDPIGPASSAGDRADSGFRVRSGLAGSGCVSLESVNFAGYFVRHRNFEIRLERNDGSPLFQQDATFCPVTIRQGAALALRSTNYPQHHVVAADQWLRLAQTSAEHATAFTPRPAL</sequence>
<keyword evidence="2" id="KW-0812">Transmembrane</keyword>